<evidence type="ECO:0000256" key="2">
    <source>
        <dbReference type="ARBA" id="ARBA00022475"/>
    </source>
</evidence>
<feature type="transmembrane region" description="Helical" evidence="6">
    <location>
        <begin position="49"/>
        <end position="67"/>
    </location>
</feature>
<feature type="transmembrane region" description="Helical" evidence="6">
    <location>
        <begin position="419"/>
        <end position="442"/>
    </location>
</feature>
<dbReference type="Pfam" id="PF03553">
    <property type="entry name" value="Na_H_antiporter"/>
    <property type="match status" value="1"/>
</dbReference>
<evidence type="ECO:0000313" key="9">
    <source>
        <dbReference type="Proteomes" id="UP000199073"/>
    </source>
</evidence>
<feature type="transmembrane region" description="Helical" evidence="6">
    <location>
        <begin position="298"/>
        <end position="315"/>
    </location>
</feature>
<feature type="transmembrane region" description="Helical" evidence="6">
    <location>
        <begin position="394"/>
        <end position="412"/>
    </location>
</feature>
<dbReference type="GO" id="GO:0005886">
    <property type="term" value="C:plasma membrane"/>
    <property type="evidence" value="ECO:0007669"/>
    <property type="project" value="UniProtKB-SubCell"/>
</dbReference>
<gene>
    <name evidence="8" type="ORF">SAMN05660330_00880</name>
</gene>
<reference evidence="8 9" key="1">
    <citation type="submission" date="2016-10" db="EMBL/GenBank/DDBJ databases">
        <authorList>
            <person name="de Groot N.N."/>
        </authorList>
    </citation>
    <scope>NUCLEOTIDE SEQUENCE [LARGE SCALE GENOMIC DNA]</scope>
    <source>
        <strain evidence="8 9">DSM 12130</strain>
    </source>
</reference>
<keyword evidence="3 6" id="KW-0812">Transmembrane</keyword>
<feature type="transmembrane region" description="Helical" evidence="6">
    <location>
        <begin position="25"/>
        <end position="43"/>
    </location>
</feature>
<feature type="transmembrane region" description="Helical" evidence="6">
    <location>
        <begin position="480"/>
        <end position="499"/>
    </location>
</feature>
<feature type="transmembrane region" description="Helical" evidence="6">
    <location>
        <begin position="146"/>
        <end position="164"/>
    </location>
</feature>
<dbReference type="AlphaFoldDB" id="A0A1H0LWE2"/>
<feature type="transmembrane region" description="Helical" evidence="6">
    <location>
        <begin position="74"/>
        <end position="95"/>
    </location>
</feature>
<dbReference type="PANTHER" id="PTHR43478:SF1">
    <property type="entry name" value="NA+_H+ ANTIPORTER NHAC-LIKE C-TERMINAL DOMAIN-CONTAINING PROTEIN"/>
    <property type="match status" value="1"/>
</dbReference>
<feature type="transmembrane region" description="Helical" evidence="6">
    <location>
        <begin position="351"/>
        <end position="372"/>
    </location>
</feature>
<keyword evidence="9" id="KW-1185">Reference proteome</keyword>
<name>A0A1H0LWE2_9BACT</name>
<evidence type="ECO:0000256" key="3">
    <source>
        <dbReference type="ARBA" id="ARBA00022692"/>
    </source>
</evidence>
<evidence type="ECO:0000256" key="5">
    <source>
        <dbReference type="ARBA" id="ARBA00023136"/>
    </source>
</evidence>
<keyword evidence="5 6" id="KW-0472">Membrane</keyword>
<sequence>MSESVGINAMTTDSGIGRGQLSRTIVEYTVLAVAFLIITVMVPDDEASLGIFSALPSVFLLAFIFYTKRILEGLTLASLLAFLMAHQTGFFAPMSETLSEVLTDGDTQWLFIVCGLMGSIIALIERGGGAAAFGEWVAKRAKTKKSTLLWTWLLGVVIFIDDYLNSLTVGSCMAPITDKHKVSREQLAYIVDSTAAPVCVLIPISTWAVYIASLIEQAGAAPEGEGIKMFIQTIPYNIYGWVAALIVPLVIVGIVPIFGPMKKAEKRAFEEGILAPPGSEKIDIHSGEKTKTPAKPRIYNFFLPILVLIGSTIYFDIDMQLGVLTTVAFMFVFFIPQGLMGPEEFFDTCIVGIKQMLFPLLMVVLALTFANINEKIGFLTYVIETAKMYMTPELLPFVVFVVLGITEFIMGLSWGMYAIAIPIVIPLAVAIGANPVVAIGAVCSAGVWGSHICFYSDATILSSAAAGCDNYRHAVTQMPYGFLGAIITGILFLVVGYMGL</sequence>
<dbReference type="InterPro" id="IPR018461">
    <property type="entry name" value="Na/H_Antiport_NhaC-like_C"/>
</dbReference>
<keyword evidence="2" id="KW-1003">Cell membrane</keyword>
<evidence type="ECO:0000313" key="8">
    <source>
        <dbReference type="EMBL" id="SDO72423.1"/>
    </source>
</evidence>
<feature type="transmembrane region" description="Helical" evidence="6">
    <location>
        <begin position="238"/>
        <end position="258"/>
    </location>
</feature>
<dbReference type="STRING" id="91360.SAMN05660330_00880"/>
<evidence type="ECO:0000259" key="7">
    <source>
        <dbReference type="Pfam" id="PF03553"/>
    </source>
</evidence>
<evidence type="ECO:0000256" key="6">
    <source>
        <dbReference type="SAM" id="Phobius"/>
    </source>
</evidence>
<evidence type="ECO:0000256" key="1">
    <source>
        <dbReference type="ARBA" id="ARBA00004651"/>
    </source>
</evidence>
<feature type="transmembrane region" description="Helical" evidence="6">
    <location>
        <begin position="107"/>
        <end position="125"/>
    </location>
</feature>
<accession>A0A1H0LWE2</accession>
<comment type="subcellular location">
    <subcellularLocation>
        <location evidence="1">Cell membrane</location>
        <topology evidence="1">Multi-pass membrane protein</topology>
    </subcellularLocation>
</comment>
<dbReference type="EMBL" id="FNJI01000005">
    <property type="protein sequence ID" value="SDO72423.1"/>
    <property type="molecule type" value="Genomic_DNA"/>
</dbReference>
<organism evidence="8 9">
    <name type="scientific">Desulforhopalus singaporensis</name>
    <dbReference type="NCBI Taxonomy" id="91360"/>
    <lineage>
        <taxon>Bacteria</taxon>
        <taxon>Pseudomonadati</taxon>
        <taxon>Thermodesulfobacteriota</taxon>
        <taxon>Desulfobulbia</taxon>
        <taxon>Desulfobulbales</taxon>
        <taxon>Desulfocapsaceae</taxon>
        <taxon>Desulforhopalus</taxon>
    </lineage>
</organism>
<dbReference type="PANTHER" id="PTHR43478">
    <property type="entry name" value="NA+/H+ ANTIPORTER-RELATED"/>
    <property type="match status" value="1"/>
</dbReference>
<dbReference type="Proteomes" id="UP000199073">
    <property type="component" value="Unassembled WGS sequence"/>
</dbReference>
<feature type="transmembrane region" description="Helical" evidence="6">
    <location>
        <begin position="321"/>
        <end position="339"/>
    </location>
</feature>
<dbReference type="OrthoDB" id="9762978at2"/>
<proteinExistence type="predicted"/>
<feature type="domain" description="Na+/H+ antiporter NhaC-like C-terminal" evidence="7">
    <location>
        <begin position="198"/>
        <end position="496"/>
    </location>
</feature>
<keyword evidence="4 6" id="KW-1133">Transmembrane helix</keyword>
<evidence type="ECO:0000256" key="4">
    <source>
        <dbReference type="ARBA" id="ARBA00022989"/>
    </source>
</evidence>
<protein>
    <submittedName>
        <fullName evidence="8">Na+/H+ antiporter NhaC</fullName>
    </submittedName>
</protein>
<dbReference type="RefSeq" id="WP_092220169.1">
    <property type="nucleotide sequence ID" value="NZ_FNJI01000005.1"/>
</dbReference>